<protein>
    <submittedName>
        <fullName evidence="1">Uncharacterized protein</fullName>
    </submittedName>
</protein>
<proteinExistence type="predicted"/>
<comment type="caution">
    <text evidence="1">The sequence shown here is derived from an EMBL/GenBank/DDBJ whole genome shotgun (WGS) entry which is preliminary data.</text>
</comment>
<evidence type="ECO:0000313" key="1">
    <source>
        <dbReference type="EMBL" id="OUR93540.1"/>
    </source>
</evidence>
<dbReference type="InterPro" id="IPR014054">
    <property type="entry name" value="Phage_regulatory_Rha"/>
</dbReference>
<dbReference type="AlphaFoldDB" id="A0A1Y5F8N8"/>
<dbReference type="Pfam" id="PF09669">
    <property type="entry name" value="Phage_pRha"/>
    <property type="match status" value="1"/>
</dbReference>
<sequence length="81" mass="9316">MSHAHMLRAINKCKSELGTESKYGSCNNLIENNYLLGPKERQRKYKKVDITEFGLTLLLLYINSPKARKISAKILDLKYLS</sequence>
<dbReference type="Proteomes" id="UP000196531">
    <property type="component" value="Unassembled WGS sequence"/>
</dbReference>
<evidence type="ECO:0000313" key="2">
    <source>
        <dbReference type="Proteomes" id="UP000196531"/>
    </source>
</evidence>
<name>A0A1Y5F8N8_9BACT</name>
<accession>A0A1Y5F8N8</accession>
<organism evidence="1 2">
    <name type="scientific">Halobacteriovorax marinus</name>
    <dbReference type="NCBI Taxonomy" id="97084"/>
    <lineage>
        <taxon>Bacteria</taxon>
        <taxon>Pseudomonadati</taxon>
        <taxon>Bdellovibrionota</taxon>
        <taxon>Bacteriovoracia</taxon>
        <taxon>Bacteriovoracales</taxon>
        <taxon>Halobacteriovoraceae</taxon>
        <taxon>Halobacteriovorax</taxon>
    </lineage>
</organism>
<gene>
    <name evidence="1" type="ORF">A9Q84_18905</name>
</gene>
<reference evidence="2" key="1">
    <citation type="journal article" date="2017" name="Proc. Natl. Acad. Sci. U.S.A.">
        <title>Simulation of Deepwater Horizon oil plume reveals substrate specialization within a complex community of hydrocarbon-degraders.</title>
        <authorList>
            <person name="Hu P."/>
            <person name="Dubinsky E.A."/>
            <person name="Probst A.J."/>
            <person name="Wang J."/>
            <person name="Sieber C.M.K."/>
            <person name="Tom L.M."/>
            <person name="Gardinali P."/>
            <person name="Banfield J.F."/>
            <person name="Atlas R.M."/>
            <person name="Andersen G.L."/>
        </authorList>
    </citation>
    <scope>NUCLEOTIDE SEQUENCE [LARGE SCALE GENOMIC DNA]</scope>
</reference>
<dbReference type="EMBL" id="MAAO01000015">
    <property type="protein sequence ID" value="OUR93540.1"/>
    <property type="molecule type" value="Genomic_DNA"/>
</dbReference>